<keyword evidence="5" id="KW-0732">Signal</keyword>
<dbReference type="InterPro" id="IPR036318">
    <property type="entry name" value="FAD-bd_PCMH-like_sf"/>
</dbReference>
<feature type="signal peptide" evidence="5">
    <location>
        <begin position="1"/>
        <end position="18"/>
    </location>
</feature>
<feature type="domain" description="FAD-binding PCMH-type" evidence="6">
    <location>
        <begin position="124"/>
        <end position="296"/>
    </location>
</feature>
<proteinExistence type="inferred from homology"/>
<accession>A0A6A6V3G0</accession>
<dbReference type="EMBL" id="MU006590">
    <property type="protein sequence ID" value="KAF2744284.1"/>
    <property type="molecule type" value="Genomic_DNA"/>
</dbReference>
<keyword evidence="2" id="KW-0285">Flavoprotein</keyword>
<dbReference type="InterPro" id="IPR016169">
    <property type="entry name" value="FAD-bd_PCMH_sub2"/>
</dbReference>
<dbReference type="PROSITE" id="PS51387">
    <property type="entry name" value="FAD_PCMH"/>
    <property type="match status" value="1"/>
</dbReference>
<feature type="chain" id="PRO_5025531859" evidence="5">
    <location>
        <begin position="19"/>
        <end position="554"/>
    </location>
</feature>
<evidence type="ECO:0000256" key="5">
    <source>
        <dbReference type="SAM" id="SignalP"/>
    </source>
</evidence>
<reference evidence="7" key="1">
    <citation type="journal article" date="2020" name="Stud. Mycol.">
        <title>101 Dothideomycetes genomes: a test case for predicting lifestyles and emergence of pathogens.</title>
        <authorList>
            <person name="Haridas S."/>
            <person name="Albert R."/>
            <person name="Binder M."/>
            <person name="Bloem J."/>
            <person name="Labutti K."/>
            <person name="Salamov A."/>
            <person name="Andreopoulos B."/>
            <person name="Baker S."/>
            <person name="Barry K."/>
            <person name="Bills G."/>
            <person name="Bluhm B."/>
            <person name="Cannon C."/>
            <person name="Castanera R."/>
            <person name="Culley D."/>
            <person name="Daum C."/>
            <person name="Ezra D."/>
            <person name="Gonzalez J."/>
            <person name="Henrissat B."/>
            <person name="Kuo A."/>
            <person name="Liang C."/>
            <person name="Lipzen A."/>
            <person name="Lutzoni F."/>
            <person name="Magnuson J."/>
            <person name="Mondo S."/>
            <person name="Nolan M."/>
            <person name="Ohm R."/>
            <person name="Pangilinan J."/>
            <person name="Park H.-J."/>
            <person name="Ramirez L."/>
            <person name="Alfaro M."/>
            <person name="Sun H."/>
            <person name="Tritt A."/>
            <person name="Yoshinaga Y."/>
            <person name="Zwiers L.-H."/>
            <person name="Turgeon B."/>
            <person name="Goodwin S."/>
            <person name="Spatafora J."/>
            <person name="Crous P."/>
            <person name="Grigoriev I."/>
        </authorList>
    </citation>
    <scope>NUCLEOTIDE SEQUENCE</scope>
    <source>
        <strain evidence="7">CBS 119925</strain>
    </source>
</reference>
<dbReference type="GO" id="GO:0071949">
    <property type="term" value="F:FAD binding"/>
    <property type="evidence" value="ECO:0007669"/>
    <property type="project" value="InterPro"/>
</dbReference>
<dbReference type="InterPro" id="IPR006094">
    <property type="entry name" value="Oxid_FAD_bind_N"/>
</dbReference>
<gene>
    <name evidence="7" type="ORF">M011DRAFT_449814</name>
</gene>
<dbReference type="Proteomes" id="UP000799440">
    <property type="component" value="Unassembled WGS sequence"/>
</dbReference>
<organism evidence="7 8">
    <name type="scientific">Sporormia fimetaria CBS 119925</name>
    <dbReference type="NCBI Taxonomy" id="1340428"/>
    <lineage>
        <taxon>Eukaryota</taxon>
        <taxon>Fungi</taxon>
        <taxon>Dikarya</taxon>
        <taxon>Ascomycota</taxon>
        <taxon>Pezizomycotina</taxon>
        <taxon>Dothideomycetes</taxon>
        <taxon>Pleosporomycetidae</taxon>
        <taxon>Pleosporales</taxon>
        <taxon>Sporormiaceae</taxon>
        <taxon>Sporormia</taxon>
    </lineage>
</organism>
<evidence type="ECO:0000313" key="8">
    <source>
        <dbReference type="Proteomes" id="UP000799440"/>
    </source>
</evidence>
<dbReference type="SUPFAM" id="SSF56176">
    <property type="entry name" value="FAD-binding/transporter-associated domain-like"/>
    <property type="match status" value="1"/>
</dbReference>
<protein>
    <submittedName>
        <fullName evidence="7">Glucooligosaccharide oxidase</fullName>
    </submittedName>
</protein>
<dbReference type="AlphaFoldDB" id="A0A6A6V3G0"/>
<sequence length="554" mass="58583">MVLIQLLGCIASSNVILGATAYAIAAADVPTTRFAESRLLKRALDPQISTFVESLAVPSPQAEAAQTSLNADPSVTAFLQTGEWIASALTKAACQSLRLILGDSKVDTTPVSPAVIQENWSQTCWKTPTCAVLAQNSKDVSVAIKTIKFLKLKFAVRSGGHSPNPGASSTGEPGILIDLQNLKQVSLSADKKAVSLGPGGRWGEVYAALDPSGLSVIGGRIPQVGVGGLILGGGFFHFSGQYGLAADNVKNFEVVLADGRIVNANSAQNSDLFWALKGGGPNFGIVTKFDVFTTPNKIWYTVSIYGVDQANACIDAFTQWQKTASSDLKSTVALIIGLDTITLGFLYSQPTVPSSAFAAFSNLPPPLVVAVPPTQGTVNSLTQILGASSSPEPLRHDYRGVSSGVDAQLYKDVYAIWKAKALAVRASTGANQTFVLQPIPAGLTAASTARGGNPMGIPQKNHQWFTTLIDWRNPADDTTVRSVSIATTDAWKKLSKERGLEVPFIFQNDASRTQNPIGSYGAANVQKLKTIAAKYDPTQVFQNLQVGGFLLKNV</sequence>
<name>A0A6A6V3G0_9PLEO</name>
<dbReference type="InterPro" id="IPR050416">
    <property type="entry name" value="FAD-linked_Oxidoreductase"/>
</dbReference>
<dbReference type="OrthoDB" id="2151789at2759"/>
<dbReference type="Pfam" id="PF01565">
    <property type="entry name" value="FAD_binding_4"/>
    <property type="match status" value="1"/>
</dbReference>
<evidence type="ECO:0000256" key="1">
    <source>
        <dbReference type="ARBA" id="ARBA00005466"/>
    </source>
</evidence>
<comment type="similarity">
    <text evidence="1">Belongs to the oxygen-dependent FAD-linked oxidoreductase family.</text>
</comment>
<dbReference type="InterPro" id="IPR016166">
    <property type="entry name" value="FAD-bd_PCMH"/>
</dbReference>
<keyword evidence="4" id="KW-0560">Oxidoreductase</keyword>
<dbReference type="PANTHER" id="PTHR42973:SF54">
    <property type="entry name" value="FAD-BINDING PCMH-TYPE DOMAIN-CONTAINING PROTEIN"/>
    <property type="match status" value="1"/>
</dbReference>
<keyword evidence="3" id="KW-0274">FAD</keyword>
<evidence type="ECO:0000313" key="7">
    <source>
        <dbReference type="EMBL" id="KAF2744284.1"/>
    </source>
</evidence>
<dbReference type="Gene3D" id="3.30.465.10">
    <property type="match status" value="1"/>
</dbReference>
<evidence type="ECO:0000256" key="3">
    <source>
        <dbReference type="ARBA" id="ARBA00022827"/>
    </source>
</evidence>
<dbReference type="PANTHER" id="PTHR42973">
    <property type="entry name" value="BINDING OXIDOREDUCTASE, PUTATIVE (AFU_ORTHOLOGUE AFUA_1G17690)-RELATED"/>
    <property type="match status" value="1"/>
</dbReference>
<evidence type="ECO:0000259" key="6">
    <source>
        <dbReference type="PROSITE" id="PS51387"/>
    </source>
</evidence>
<evidence type="ECO:0000256" key="2">
    <source>
        <dbReference type="ARBA" id="ARBA00022630"/>
    </source>
</evidence>
<evidence type="ECO:0000256" key="4">
    <source>
        <dbReference type="ARBA" id="ARBA00023002"/>
    </source>
</evidence>
<keyword evidence="8" id="KW-1185">Reference proteome</keyword>
<dbReference type="GO" id="GO:0016491">
    <property type="term" value="F:oxidoreductase activity"/>
    <property type="evidence" value="ECO:0007669"/>
    <property type="project" value="UniProtKB-KW"/>
</dbReference>